<feature type="transmembrane region" description="Helical" evidence="10">
    <location>
        <begin position="141"/>
        <end position="160"/>
    </location>
</feature>
<dbReference type="InterPro" id="IPR030470">
    <property type="entry name" value="UbiA_prenylTrfase_CS"/>
</dbReference>
<comment type="catalytic activity">
    <reaction evidence="9">
        <text>heme b + (2E,6E)-farnesyl diphosphate + H2O = Fe(II)-heme o + diphosphate</text>
        <dbReference type="Rhea" id="RHEA:28070"/>
        <dbReference type="ChEBI" id="CHEBI:15377"/>
        <dbReference type="ChEBI" id="CHEBI:33019"/>
        <dbReference type="ChEBI" id="CHEBI:60344"/>
        <dbReference type="ChEBI" id="CHEBI:60530"/>
        <dbReference type="ChEBI" id="CHEBI:175763"/>
        <dbReference type="EC" id="2.5.1.141"/>
    </reaction>
</comment>
<dbReference type="EMBL" id="FUYC01000005">
    <property type="protein sequence ID" value="SKA81735.1"/>
    <property type="molecule type" value="Genomic_DNA"/>
</dbReference>
<dbReference type="InterPro" id="IPR006369">
    <property type="entry name" value="Protohaem_IX_farnesylTrfase"/>
</dbReference>
<sequence length="296" mass="30746">MMPHREIAQALDRFAPAALLRWRVALMAGLSTALGALLAGASASVGAGALVVGMLLCMGCSVFNQVQERRIDALMERTRNRPLASGALCPGTGLVLGGLLTIAALAGCALLGGVPALVAALVVPLLYNGMYTPLKRVSPHAILVGGIPGAMPPLLGWLLAGPLVPPESVYGIGALFAVYYLWQVPHFWCLAEKRRSDYARAGLAVAPVRMGRRYGLARTFWTAAFIAGLAASVPLGVVPDGPLRYAVLVLALLSGLAAAVQSLPRPLGTAFLRRFRVADAAMAAFLVLVSFGAVSG</sequence>
<feature type="transmembrane region" description="Helical" evidence="10">
    <location>
        <begin position="45"/>
        <end position="63"/>
    </location>
</feature>
<dbReference type="InterPro" id="IPR000537">
    <property type="entry name" value="UbiA_prenyltransferase"/>
</dbReference>
<dbReference type="CDD" id="cd13957">
    <property type="entry name" value="PT_UbiA_Cox10"/>
    <property type="match status" value="1"/>
</dbReference>
<keyword evidence="8 10" id="KW-0472">Membrane</keyword>
<gene>
    <name evidence="11" type="ORF">SAMN02745704_01439</name>
</gene>
<protein>
    <recommendedName>
        <fullName evidence="2">heme o synthase</fullName>
        <ecNumber evidence="2">2.5.1.141</ecNumber>
    </recommendedName>
</protein>
<feature type="transmembrane region" description="Helical" evidence="10">
    <location>
        <begin position="172"/>
        <end position="191"/>
    </location>
</feature>
<evidence type="ECO:0000313" key="11">
    <source>
        <dbReference type="EMBL" id="SKA81735.1"/>
    </source>
</evidence>
<keyword evidence="12" id="KW-1185">Reference proteome</keyword>
<reference evidence="11 12" key="1">
    <citation type="submission" date="2017-02" db="EMBL/GenBank/DDBJ databases">
        <authorList>
            <person name="Peterson S.W."/>
        </authorList>
    </citation>
    <scope>NUCLEOTIDE SEQUENCE [LARGE SCALE GENOMIC DNA]</scope>
    <source>
        <strain evidence="11 12">DSM 16080</strain>
    </source>
</reference>
<dbReference type="RefSeq" id="WP_078717014.1">
    <property type="nucleotide sequence ID" value="NZ_FUYC01000005.1"/>
</dbReference>
<feature type="transmembrane region" description="Helical" evidence="10">
    <location>
        <begin position="109"/>
        <end position="129"/>
    </location>
</feature>
<feature type="transmembrane region" description="Helical" evidence="10">
    <location>
        <begin position="243"/>
        <end position="263"/>
    </location>
</feature>
<keyword evidence="5 10" id="KW-0812">Transmembrane</keyword>
<dbReference type="AlphaFoldDB" id="A0A1T4WXZ3"/>
<dbReference type="STRING" id="1121449.SAMN02745704_01439"/>
<dbReference type="PANTHER" id="PTHR43448:SF2">
    <property type="entry name" value="PROTOHEME IX FARNESYLTRANSFERASE, MITOCHONDRIAL"/>
    <property type="match status" value="1"/>
</dbReference>
<dbReference type="PROSITE" id="PS00943">
    <property type="entry name" value="UBIA"/>
    <property type="match status" value="1"/>
</dbReference>
<keyword evidence="4 11" id="KW-0808">Transferase</keyword>
<evidence type="ECO:0000256" key="8">
    <source>
        <dbReference type="ARBA" id="ARBA00023136"/>
    </source>
</evidence>
<evidence type="ECO:0000256" key="10">
    <source>
        <dbReference type="SAM" id="Phobius"/>
    </source>
</evidence>
<keyword evidence="7" id="KW-0350">Heme biosynthesis</keyword>
<dbReference type="Gene3D" id="1.10.357.140">
    <property type="entry name" value="UbiA prenyltransferase"/>
    <property type="match status" value="1"/>
</dbReference>
<evidence type="ECO:0000256" key="4">
    <source>
        <dbReference type="ARBA" id="ARBA00022679"/>
    </source>
</evidence>
<proteinExistence type="predicted"/>
<feature type="transmembrane region" description="Helical" evidence="10">
    <location>
        <begin position="219"/>
        <end position="237"/>
    </location>
</feature>
<dbReference type="PANTHER" id="PTHR43448">
    <property type="entry name" value="PROTOHEME IX FARNESYLTRANSFERASE, MITOCHONDRIAL"/>
    <property type="match status" value="1"/>
</dbReference>
<feature type="transmembrane region" description="Helical" evidence="10">
    <location>
        <begin position="83"/>
        <end position="103"/>
    </location>
</feature>
<evidence type="ECO:0000313" key="12">
    <source>
        <dbReference type="Proteomes" id="UP000190027"/>
    </source>
</evidence>
<evidence type="ECO:0000256" key="7">
    <source>
        <dbReference type="ARBA" id="ARBA00023133"/>
    </source>
</evidence>
<dbReference type="EC" id="2.5.1.141" evidence="2"/>
<evidence type="ECO:0000256" key="3">
    <source>
        <dbReference type="ARBA" id="ARBA00022475"/>
    </source>
</evidence>
<dbReference type="Pfam" id="PF01040">
    <property type="entry name" value="UbiA"/>
    <property type="match status" value="1"/>
</dbReference>
<dbReference type="GO" id="GO:0008495">
    <property type="term" value="F:protoheme IX farnesyltransferase activity"/>
    <property type="evidence" value="ECO:0007669"/>
    <property type="project" value="UniProtKB-EC"/>
</dbReference>
<feature type="transmembrane region" description="Helical" evidence="10">
    <location>
        <begin position="20"/>
        <end position="39"/>
    </location>
</feature>
<dbReference type="Proteomes" id="UP000190027">
    <property type="component" value="Unassembled WGS sequence"/>
</dbReference>
<accession>A0A1T4WXZ3</accession>
<feature type="transmembrane region" description="Helical" evidence="10">
    <location>
        <begin position="275"/>
        <end position="294"/>
    </location>
</feature>
<comment type="subcellular location">
    <subcellularLocation>
        <location evidence="1">Membrane</location>
        <topology evidence="1">Multi-pass membrane protein</topology>
    </subcellularLocation>
</comment>
<dbReference type="GO" id="GO:0006783">
    <property type="term" value="P:heme biosynthetic process"/>
    <property type="evidence" value="ECO:0007669"/>
    <property type="project" value="UniProtKB-KW"/>
</dbReference>
<dbReference type="GO" id="GO:0016020">
    <property type="term" value="C:membrane"/>
    <property type="evidence" value="ECO:0007669"/>
    <property type="project" value="UniProtKB-SubCell"/>
</dbReference>
<dbReference type="InterPro" id="IPR044878">
    <property type="entry name" value="UbiA_sf"/>
</dbReference>
<dbReference type="OrthoDB" id="9814417at2"/>
<keyword evidence="3" id="KW-1003">Cell membrane</keyword>
<name>A0A1T4WXZ3_9BACT</name>
<keyword evidence="6 10" id="KW-1133">Transmembrane helix</keyword>
<evidence type="ECO:0000256" key="5">
    <source>
        <dbReference type="ARBA" id="ARBA00022692"/>
    </source>
</evidence>
<evidence type="ECO:0000256" key="2">
    <source>
        <dbReference type="ARBA" id="ARBA00012292"/>
    </source>
</evidence>
<evidence type="ECO:0000256" key="1">
    <source>
        <dbReference type="ARBA" id="ARBA00004141"/>
    </source>
</evidence>
<evidence type="ECO:0000256" key="9">
    <source>
        <dbReference type="ARBA" id="ARBA00047690"/>
    </source>
</evidence>
<evidence type="ECO:0000256" key="6">
    <source>
        <dbReference type="ARBA" id="ARBA00022989"/>
    </source>
</evidence>
<organism evidence="11 12">
    <name type="scientific">Paucidesulfovibrio gracilis DSM 16080</name>
    <dbReference type="NCBI Taxonomy" id="1121449"/>
    <lineage>
        <taxon>Bacteria</taxon>
        <taxon>Pseudomonadati</taxon>
        <taxon>Thermodesulfobacteriota</taxon>
        <taxon>Desulfovibrionia</taxon>
        <taxon>Desulfovibrionales</taxon>
        <taxon>Desulfovibrionaceae</taxon>
        <taxon>Paucidesulfovibrio</taxon>
    </lineage>
</organism>